<keyword evidence="4 8" id="KW-0812">Transmembrane</keyword>
<evidence type="ECO:0000256" key="1">
    <source>
        <dbReference type="ARBA" id="ARBA00004141"/>
    </source>
</evidence>
<evidence type="ECO:0000256" key="4">
    <source>
        <dbReference type="ARBA" id="ARBA00022692"/>
    </source>
</evidence>
<feature type="transmembrane region" description="Helical" evidence="8">
    <location>
        <begin position="413"/>
        <end position="431"/>
    </location>
</feature>
<dbReference type="PANTHER" id="PTHR43337:SF3">
    <property type="entry name" value="PURINE TRANSPORTER"/>
    <property type="match status" value="1"/>
</dbReference>
<feature type="transmembrane region" description="Helical" evidence="8">
    <location>
        <begin position="154"/>
        <end position="176"/>
    </location>
</feature>
<evidence type="ECO:0000313" key="10">
    <source>
        <dbReference type="Proteomes" id="UP000256328"/>
    </source>
</evidence>
<dbReference type="Proteomes" id="UP000256328">
    <property type="component" value="Unassembled WGS sequence"/>
</dbReference>
<dbReference type="AlphaFoldDB" id="A0A3D8RPQ4"/>
<keyword evidence="3" id="KW-0813">Transport</keyword>
<dbReference type="GO" id="GO:0005345">
    <property type="term" value="F:purine nucleobase transmembrane transporter activity"/>
    <property type="evidence" value="ECO:0007669"/>
    <property type="project" value="TreeGrafter"/>
</dbReference>
<gene>
    <name evidence="9" type="ORF">BP5796_06759</name>
</gene>
<protein>
    <submittedName>
        <fullName evidence="9">Uncharacterized protein</fullName>
    </submittedName>
</protein>
<dbReference type="GO" id="GO:0005886">
    <property type="term" value="C:plasma membrane"/>
    <property type="evidence" value="ECO:0007669"/>
    <property type="project" value="TreeGrafter"/>
</dbReference>
<keyword evidence="10" id="KW-1185">Reference proteome</keyword>
<feature type="transmembrane region" description="Helical" evidence="8">
    <location>
        <begin position="461"/>
        <end position="478"/>
    </location>
</feature>
<comment type="similarity">
    <text evidence="2">Belongs to the nucleobase:cation symporter-2 (NCS2) (TC 2.A.40) family. Azg-like subfamily.</text>
</comment>
<dbReference type="InterPro" id="IPR045018">
    <property type="entry name" value="Azg-like"/>
</dbReference>
<accession>A0A3D8RPQ4</accession>
<evidence type="ECO:0000256" key="2">
    <source>
        <dbReference type="ARBA" id="ARBA00005697"/>
    </source>
</evidence>
<feature type="transmembrane region" description="Helical" evidence="8">
    <location>
        <begin position="376"/>
        <end position="401"/>
    </location>
</feature>
<reference evidence="9 10" key="1">
    <citation type="journal article" date="2018" name="IMA Fungus">
        <title>IMA Genome-F 9: Draft genome sequence of Annulohypoxylon stygium, Aspergillus mulundensis, Berkeleyomyces basicola (syn. Thielaviopsis basicola), Ceratocystis smalleyi, two Cercospora beticola strains, Coleophoma cylindrospora, Fusarium fracticaudum, Phialophora cf. hyalina, and Morchella septimelata.</title>
        <authorList>
            <person name="Wingfield B.D."/>
            <person name="Bills G.F."/>
            <person name="Dong Y."/>
            <person name="Huang W."/>
            <person name="Nel W.J."/>
            <person name="Swalarsk-Parry B.S."/>
            <person name="Vaghefi N."/>
            <person name="Wilken P.M."/>
            <person name="An Z."/>
            <person name="de Beer Z.W."/>
            <person name="De Vos L."/>
            <person name="Chen L."/>
            <person name="Duong T.A."/>
            <person name="Gao Y."/>
            <person name="Hammerbacher A."/>
            <person name="Kikkert J.R."/>
            <person name="Li Y."/>
            <person name="Li H."/>
            <person name="Li K."/>
            <person name="Li Q."/>
            <person name="Liu X."/>
            <person name="Ma X."/>
            <person name="Naidoo K."/>
            <person name="Pethybridge S.J."/>
            <person name="Sun J."/>
            <person name="Steenkamp E.T."/>
            <person name="van der Nest M.A."/>
            <person name="van Wyk S."/>
            <person name="Wingfield M.J."/>
            <person name="Xiong C."/>
            <person name="Yue Q."/>
            <person name="Zhang X."/>
        </authorList>
    </citation>
    <scope>NUCLEOTIDE SEQUENCE [LARGE SCALE GENOMIC DNA]</scope>
    <source>
        <strain evidence="9 10">BP5796</strain>
    </source>
</reference>
<comment type="subcellular location">
    <subcellularLocation>
        <location evidence="1">Membrane</location>
        <topology evidence="1">Multi-pass membrane protein</topology>
    </subcellularLocation>
</comment>
<evidence type="ECO:0000256" key="3">
    <source>
        <dbReference type="ARBA" id="ARBA00022448"/>
    </source>
</evidence>
<feature type="transmembrane region" description="Helical" evidence="8">
    <location>
        <begin position="188"/>
        <end position="208"/>
    </location>
</feature>
<dbReference type="PANTHER" id="PTHR43337">
    <property type="entry name" value="XANTHINE/URACIL PERMEASE C887.17-RELATED"/>
    <property type="match status" value="1"/>
</dbReference>
<sequence length="604" mass="65174">MAFNNWSLQPLRDWGANADYRISRSTFGRIFRLHGCGHEKAIKNALFFTELRAGLTTFCTMAYIISVNAAILTDTGGLCKCTSTTDPTCANDAAYNACLTDLNRDFITGTAAITGVASILLGLFSNLPVALAPGMGMNAYFAYQVVGYHGSGPVPYTLALTAVFIEGIVFFALSLIGMRQWLVKLIPASMKVASGAGIGLFLTVVGLTRNAGIGMINSGTSGDPIAIGGCPDAYFDSTTGSCSSHEMQNPSMWIGIMCGGILTAYLMAFRIKLAMIIGIAIVSIMSWPRDTSFTYFPHTADGDSRFQFFKKVVTFHPIGSVLAAQDWNIGKAGNQFVLAMFTLLYVDIIDTTATLYSMARFSGVVDPETGDFPRSTLAYCCDAFAICIGSLFGLSPISAFVESGAGISEGGKTGLTSITTGICFLISIFFAPIFASIPPWATGCTLILVGAMMMRQVTAINWNYIGDAIPAFVTMAVMPMTYSVAYGLISGLFTYAAINGLIYITRVVTRDRVVPPDFDNAEYWTFAPKGGRLPWFMRAAKNGGKFWDHEPPAPEELDQKWAQDESDSAHWRSDSQADLKDHARRPAARSTNTDIRLSDMSATT</sequence>
<evidence type="ECO:0000256" key="8">
    <source>
        <dbReference type="SAM" id="Phobius"/>
    </source>
</evidence>
<evidence type="ECO:0000313" key="9">
    <source>
        <dbReference type="EMBL" id="RDW75938.1"/>
    </source>
</evidence>
<dbReference type="InterPro" id="IPR006043">
    <property type="entry name" value="NCS2"/>
</dbReference>
<feature type="transmembrane region" description="Helical" evidence="8">
    <location>
        <begin position="253"/>
        <end position="282"/>
    </location>
</feature>
<evidence type="ECO:0000256" key="6">
    <source>
        <dbReference type="ARBA" id="ARBA00023136"/>
    </source>
</evidence>
<keyword evidence="6 8" id="KW-0472">Membrane</keyword>
<keyword evidence="5 8" id="KW-1133">Transmembrane helix</keyword>
<organism evidence="9 10">
    <name type="scientific">Coleophoma crateriformis</name>
    <dbReference type="NCBI Taxonomy" id="565419"/>
    <lineage>
        <taxon>Eukaryota</taxon>
        <taxon>Fungi</taxon>
        <taxon>Dikarya</taxon>
        <taxon>Ascomycota</taxon>
        <taxon>Pezizomycotina</taxon>
        <taxon>Leotiomycetes</taxon>
        <taxon>Helotiales</taxon>
        <taxon>Dermateaceae</taxon>
        <taxon>Coleophoma</taxon>
    </lineage>
</organism>
<name>A0A3D8RPQ4_9HELO</name>
<dbReference type="GO" id="GO:0015854">
    <property type="term" value="P:guanine transport"/>
    <property type="evidence" value="ECO:0007669"/>
    <property type="project" value="TreeGrafter"/>
</dbReference>
<dbReference type="Pfam" id="PF00860">
    <property type="entry name" value="Xan_ur_permease"/>
    <property type="match status" value="1"/>
</dbReference>
<feature type="compositionally biased region" description="Polar residues" evidence="7">
    <location>
        <begin position="589"/>
        <end position="604"/>
    </location>
</feature>
<evidence type="ECO:0000256" key="7">
    <source>
        <dbReference type="SAM" id="MobiDB-lite"/>
    </source>
</evidence>
<evidence type="ECO:0000256" key="5">
    <source>
        <dbReference type="ARBA" id="ARBA00022989"/>
    </source>
</evidence>
<feature type="transmembrane region" description="Helical" evidence="8">
    <location>
        <begin position="336"/>
        <end position="356"/>
    </location>
</feature>
<proteinExistence type="inferred from homology"/>
<feature type="transmembrane region" description="Helical" evidence="8">
    <location>
        <begin position="484"/>
        <end position="504"/>
    </location>
</feature>
<comment type="caution">
    <text evidence="9">The sequence shown here is derived from an EMBL/GenBank/DDBJ whole genome shotgun (WGS) entry which is preliminary data.</text>
</comment>
<dbReference type="EMBL" id="PDLN01000009">
    <property type="protein sequence ID" value="RDW75938.1"/>
    <property type="molecule type" value="Genomic_DNA"/>
</dbReference>
<dbReference type="GO" id="GO:0015853">
    <property type="term" value="P:adenine transport"/>
    <property type="evidence" value="ECO:0007669"/>
    <property type="project" value="TreeGrafter"/>
</dbReference>
<feature type="region of interest" description="Disordered" evidence="7">
    <location>
        <begin position="547"/>
        <end position="604"/>
    </location>
</feature>
<feature type="transmembrane region" description="Helical" evidence="8">
    <location>
        <begin position="111"/>
        <end position="134"/>
    </location>
</feature>
<feature type="compositionally biased region" description="Basic and acidic residues" evidence="7">
    <location>
        <begin position="547"/>
        <end position="581"/>
    </location>
</feature>
<dbReference type="OrthoDB" id="431212at2759"/>